<feature type="compositionally biased region" description="Polar residues" evidence="1">
    <location>
        <begin position="127"/>
        <end position="138"/>
    </location>
</feature>
<dbReference type="InterPro" id="IPR036137">
    <property type="entry name" value="Focal_adhe_kin_target_dom_sf"/>
</dbReference>
<organism evidence="3 4">
    <name type="scientific">Diatraea saccharalis</name>
    <name type="common">sugarcane borer</name>
    <dbReference type="NCBI Taxonomy" id="40085"/>
    <lineage>
        <taxon>Eukaryota</taxon>
        <taxon>Metazoa</taxon>
        <taxon>Ecdysozoa</taxon>
        <taxon>Arthropoda</taxon>
        <taxon>Hexapoda</taxon>
        <taxon>Insecta</taxon>
        <taxon>Pterygota</taxon>
        <taxon>Neoptera</taxon>
        <taxon>Endopterygota</taxon>
        <taxon>Lepidoptera</taxon>
        <taxon>Glossata</taxon>
        <taxon>Ditrysia</taxon>
        <taxon>Pyraloidea</taxon>
        <taxon>Crambidae</taxon>
        <taxon>Crambinae</taxon>
        <taxon>Diatraea</taxon>
    </lineage>
</organism>
<accession>A0A9N9WH56</accession>
<dbReference type="GO" id="GO:0004713">
    <property type="term" value="F:protein tyrosine kinase activity"/>
    <property type="evidence" value="ECO:0007669"/>
    <property type="project" value="InterPro"/>
</dbReference>
<dbReference type="Pfam" id="PF03623">
    <property type="entry name" value="Focal_AT"/>
    <property type="match status" value="1"/>
</dbReference>
<dbReference type="Proteomes" id="UP001153714">
    <property type="component" value="Chromosome 5"/>
</dbReference>
<reference evidence="3" key="1">
    <citation type="submission" date="2021-12" db="EMBL/GenBank/DDBJ databases">
        <authorList>
            <person name="King R."/>
        </authorList>
    </citation>
    <scope>NUCLEOTIDE SEQUENCE</scope>
</reference>
<dbReference type="InterPro" id="IPR005189">
    <property type="entry name" value="Focal_adhesion_kin_target_dom"/>
</dbReference>
<dbReference type="GO" id="GO:0007172">
    <property type="term" value="P:signal complex assembly"/>
    <property type="evidence" value="ECO:0007669"/>
    <property type="project" value="InterPro"/>
</dbReference>
<sequence>MAHQVLSKDMAALVEAMRLAIQYADTTLHHEYTKSMLSAAHVLAMDAKNLLDVVECIRQRHPNIDWRAALRPPTPEPPPLHTPQPLPLHTPQPPPPHTSQPPPPHTPQPILPQNQTLTSQNKIFANRNQSYSPQNPNDHCSLKEEEPPRADFKIDQPCTQVGTARLTADPSKEHSSLPVSSNRVSTLIHNYNLYSNIEPQHLYGNAEVAFQHSSSVDETKIDSAPMESVKSRVQAISGKLDSPLYSVTKKVSLDRNMSAGDQG</sequence>
<evidence type="ECO:0000259" key="2">
    <source>
        <dbReference type="Pfam" id="PF03623"/>
    </source>
</evidence>
<evidence type="ECO:0000313" key="4">
    <source>
        <dbReference type="Proteomes" id="UP001153714"/>
    </source>
</evidence>
<reference evidence="3" key="2">
    <citation type="submission" date="2022-10" db="EMBL/GenBank/DDBJ databases">
        <authorList>
            <consortium name="ENA_rothamsted_submissions"/>
            <consortium name="culmorum"/>
            <person name="King R."/>
        </authorList>
    </citation>
    <scope>NUCLEOTIDE SEQUENCE</scope>
</reference>
<name>A0A9N9WH56_9NEOP</name>
<feature type="region of interest" description="Disordered" evidence="1">
    <location>
        <begin position="67"/>
        <end position="113"/>
    </location>
</feature>
<dbReference type="EMBL" id="OU893336">
    <property type="protein sequence ID" value="CAG9792648.1"/>
    <property type="molecule type" value="Genomic_DNA"/>
</dbReference>
<dbReference type="OrthoDB" id="9976756at2759"/>
<dbReference type="SUPFAM" id="SSF68993">
    <property type="entry name" value="FAT domain of focal adhesion kinase"/>
    <property type="match status" value="1"/>
</dbReference>
<protein>
    <recommendedName>
        <fullName evidence="2">Focal AT domain-containing protein</fullName>
    </recommendedName>
</protein>
<dbReference type="GO" id="GO:0005925">
    <property type="term" value="C:focal adhesion"/>
    <property type="evidence" value="ECO:0007669"/>
    <property type="project" value="InterPro"/>
</dbReference>
<keyword evidence="4" id="KW-1185">Reference proteome</keyword>
<feature type="domain" description="Focal AT" evidence="2">
    <location>
        <begin position="1"/>
        <end position="60"/>
    </location>
</feature>
<gene>
    <name evidence="3" type="ORF">DIATSA_LOCUS10161</name>
</gene>
<feature type="compositionally biased region" description="Pro residues" evidence="1">
    <location>
        <begin position="72"/>
        <end position="110"/>
    </location>
</feature>
<feature type="region of interest" description="Disordered" evidence="1">
    <location>
        <begin position="127"/>
        <end position="147"/>
    </location>
</feature>
<dbReference type="AlphaFoldDB" id="A0A9N9WH56"/>
<evidence type="ECO:0000256" key="1">
    <source>
        <dbReference type="SAM" id="MobiDB-lite"/>
    </source>
</evidence>
<evidence type="ECO:0000313" key="3">
    <source>
        <dbReference type="EMBL" id="CAG9792648.1"/>
    </source>
</evidence>
<proteinExistence type="predicted"/>
<dbReference type="Gene3D" id="1.20.120.330">
    <property type="entry name" value="Nucleotidyltransferases domain 2"/>
    <property type="match status" value="1"/>
</dbReference>